<accession>A0A0Q3K9H8</accession>
<sequence length="206" mass="24166">MLISFSNRCQIIILFLFCSLKTYAQTPIEKCKLIKSYQYNIYTVTTDDVRCLAKNSENPNTIFYTFASWCQPCVYTLPYLFTIELVSKVDVYVVLVDKENSRSNYQSREHIYELKKNSDLPIDTNILVIKDLDKGGQSKKYKDFLKKITPNKFEIIDDMSKFIVLNRAGEVQLVTSYKDKEDNADWKNPKPMIKRIVLPLLEKRTR</sequence>
<dbReference type="Gene3D" id="3.40.30.10">
    <property type="entry name" value="Glutaredoxin"/>
    <property type="match status" value="1"/>
</dbReference>
<reference evidence="2 3" key="1">
    <citation type="submission" date="2015-10" db="EMBL/GenBank/DDBJ databases">
        <title>Chryseobacterium aquaticum genome.</title>
        <authorList>
            <person name="Newman J.D."/>
            <person name="Ferguson M.B."/>
            <person name="Miller J.R."/>
        </authorList>
    </citation>
    <scope>NUCLEOTIDE SEQUENCE [LARGE SCALE GENOMIC DNA]</scope>
    <source>
        <strain evidence="2 3">KCTC 12483</strain>
    </source>
</reference>
<dbReference type="EMBL" id="LLYZ01000004">
    <property type="protein sequence ID" value="KQK26315.1"/>
    <property type="molecule type" value="Genomic_DNA"/>
</dbReference>
<feature type="signal peptide" evidence="1">
    <location>
        <begin position="1"/>
        <end position="24"/>
    </location>
</feature>
<keyword evidence="3" id="KW-1185">Reference proteome</keyword>
<dbReference type="STRING" id="452084.AR438_05945"/>
<gene>
    <name evidence="2" type="ORF">AR438_05945</name>
</gene>
<dbReference type="Proteomes" id="UP000051682">
    <property type="component" value="Unassembled WGS sequence"/>
</dbReference>
<evidence type="ECO:0000256" key="1">
    <source>
        <dbReference type="SAM" id="SignalP"/>
    </source>
</evidence>
<comment type="caution">
    <text evidence="2">The sequence shown here is derived from an EMBL/GenBank/DDBJ whole genome shotgun (WGS) entry which is preliminary data.</text>
</comment>
<proteinExistence type="predicted"/>
<evidence type="ECO:0008006" key="4">
    <source>
        <dbReference type="Google" id="ProtNLM"/>
    </source>
</evidence>
<dbReference type="AlphaFoldDB" id="A0A0Q3K9H8"/>
<dbReference type="SUPFAM" id="SSF52833">
    <property type="entry name" value="Thioredoxin-like"/>
    <property type="match status" value="1"/>
</dbReference>
<organism evidence="2 3">
    <name type="scientific">Chryseobacterium aquaticum</name>
    <dbReference type="NCBI Taxonomy" id="452084"/>
    <lineage>
        <taxon>Bacteria</taxon>
        <taxon>Pseudomonadati</taxon>
        <taxon>Bacteroidota</taxon>
        <taxon>Flavobacteriia</taxon>
        <taxon>Flavobacteriales</taxon>
        <taxon>Weeksellaceae</taxon>
        <taxon>Chryseobacterium group</taxon>
        <taxon>Chryseobacterium</taxon>
    </lineage>
</organism>
<dbReference type="InterPro" id="IPR036249">
    <property type="entry name" value="Thioredoxin-like_sf"/>
</dbReference>
<feature type="chain" id="PRO_5006204723" description="Thioredoxin domain-containing protein" evidence="1">
    <location>
        <begin position="25"/>
        <end position="206"/>
    </location>
</feature>
<evidence type="ECO:0000313" key="3">
    <source>
        <dbReference type="Proteomes" id="UP000051682"/>
    </source>
</evidence>
<evidence type="ECO:0000313" key="2">
    <source>
        <dbReference type="EMBL" id="KQK26315.1"/>
    </source>
</evidence>
<name>A0A0Q3K9H8_9FLAO</name>
<protein>
    <recommendedName>
        <fullName evidence="4">Thioredoxin domain-containing protein</fullName>
    </recommendedName>
</protein>
<keyword evidence="1" id="KW-0732">Signal</keyword>